<dbReference type="OrthoDB" id="9814202at2"/>
<organism evidence="4 5">
    <name type="scientific">Pararhizobium antarcticum</name>
    <dbReference type="NCBI Taxonomy" id="1798805"/>
    <lineage>
        <taxon>Bacteria</taxon>
        <taxon>Pseudomonadati</taxon>
        <taxon>Pseudomonadota</taxon>
        <taxon>Alphaproteobacteria</taxon>
        <taxon>Hyphomicrobiales</taxon>
        <taxon>Rhizobiaceae</taxon>
        <taxon>Rhizobium/Agrobacterium group</taxon>
        <taxon>Pararhizobium</taxon>
    </lineage>
</organism>
<dbReference type="InterPro" id="IPR001633">
    <property type="entry name" value="EAL_dom"/>
</dbReference>
<dbReference type="AlphaFoldDB" id="A0A657LXT4"/>
<feature type="domain" description="EAL" evidence="2">
    <location>
        <begin position="261"/>
        <end position="512"/>
    </location>
</feature>
<sequence>MPAFFETRAGRQLLAVLAGALALWGLLYAFRVNVMTTFRAYSSDRIDAIFLAIIIAGFASFLYSMLRIVDLRKEMQRQQEQGRRALWTATHDHLTRLPNRYAFERFETVSDPFAEDAEHAPMATIFSIDLDGFKKVNDLLGHQGGDLLLQEVAKRLSAFSAENCVFRFGGDEFIVIARDLLPSRDARFAELIVHSLTRPIKIDALWCQVGASIGYARWPEHGAGIKDVCHKSDVALYEAKALGANTALLFREEMQLKVSERAKLEERLRAAIETGQIRPFYQPLVDLRTGDVCGFEALARWTLDDGTSISPQVFIAIAEETGLITPLFQQLLRQACSDAKQWPHHVCLSFNVSAVQMEDRLLATRLLEIVEEAGFAPQRLEIEITENALIKDPTLAAAIIDDLHAAGILVALDDFGTGYSSLSQLARYAFDKIKIDQSFVRSLGQGGSRHDKIVQALLNLSRGLEVKTTVEGIEEHHQLAYFLNEGCDIGQGYLFGKAMPFEETLPFLEHRLATLKMA</sequence>
<keyword evidence="1" id="KW-0472">Membrane</keyword>
<dbReference type="NCBIfam" id="TIGR00254">
    <property type="entry name" value="GGDEF"/>
    <property type="match status" value="1"/>
</dbReference>
<accession>A0A657LXT4</accession>
<keyword evidence="5" id="KW-1185">Reference proteome</keyword>
<gene>
    <name evidence="4" type="ORF">AX760_11315</name>
</gene>
<evidence type="ECO:0000313" key="4">
    <source>
        <dbReference type="EMBL" id="OJF99967.1"/>
    </source>
</evidence>
<dbReference type="PANTHER" id="PTHR44757">
    <property type="entry name" value="DIGUANYLATE CYCLASE DGCP"/>
    <property type="match status" value="1"/>
</dbReference>
<protein>
    <submittedName>
        <fullName evidence="4">Diguanylate cyclase</fullName>
    </submittedName>
</protein>
<reference evidence="4 5" key="1">
    <citation type="submission" date="2016-02" db="EMBL/GenBank/DDBJ databases">
        <title>Genome sequencing of a beta-galactosidase producing bacteria Rhizobium sp. 59.</title>
        <authorList>
            <person name="Wang D."/>
            <person name="Kot W."/>
            <person name="Qin Y."/>
            <person name="Hansen L."/>
            <person name="Naqvi K."/>
            <person name="Rensing C."/>
        </authorList>
    </citation>
    <scope>NUCLEOTIDE SEQUENCE [LARGE SCALE GENOMIC DNA]</scope>
    <source>
        <strain evidence="4 5">59</strain>
    </source>
</reference>
<dbReference type="Gene3D" id="3.30.70.270">
    <property type="match status" value="1"/>
</dbReference>
<dbReference type="InterPro" id="IPR043128">
    <property type="entry name" value="Rev_trsase/Diguanyl_cyclase"/>
</dbReference>
<keyword evidence="1" id="KW-1133">Transmembrane helix</keyword>
<dbReference type="SUPFAM" id="SSF55073">
    <property type="entry name" value="Nucleotide cyclase"/>
    <property type="match status" value="1"/>
</dbReference>
<dbReference type="Pfam" id="PF00563">
    <property type="entry name" value="EAL"/>
    <property type="match status" value="1"/>
</dbReference>
<dbReference type="RefSeq" id="WP_071831783.1">
    <property type="nucleotide sequence ID" value="NZ_LSRP01000046.1"/>
</dbReference>
<dbReference type="PROSITE" id="PS50887">
    <property type="entry name" value="GGDEF"/>
    <property type="match status" value="1"/>
</dbReference>
<dbReference type="EMBL" id="LSRP01000046">
    <property type="protein sequence ID" value="OJF99967.1"/>
    <property type="molecule type" value="Genomic_DNA"/>
</dbReference>
<dbReference type="InterPro" id="IPR029787">
    <property type="entry name" value="Nucleotide_cyclase"/>
</dbReference>
<dbReference type="Gene3D" id="3.20.20.450">
    <property type="entry name" value="EAL domain"/>
    <property type="match status" value="1"/>
</dbReference>
<evidence type="ECO:0000259" key="3">
    <source>
        <dbReference type="PROSITE" id="PS50887"/>
    </source>
</evidence>
<dbReference type="SUPFAM" id="SSF141868">
    <property type="entry name" value="EAL domain-like"/>
    <property type="match status" value="1"/>
</dbReference>
<name>A0A657LXT4_9HYPH</name>
<dbReference type="CDD" id="cd01949">
    <property type="entry name" value="GGDEF"/>
    <property type="match status" value="1"/>
</dbReference>
<keyword evidence="1" id="KW-0812">Transmembrane</keyword>
<evidence type="ECO:0000259" key="2">
    <source>
        <dbReference type="PROSITE" id="PS50883"/>
    </source>
</evidence>
<comment type="caution">
    <text evidence="4">The sequence shown here is derived from an EMBL/GenBank/DDBJ whole genome shotgun (WGS) entry which is preliminary data.</text>
</comment>
<dbReference type="InterPro" id="IPR052155">
    <property type="entry name" value="Biofilm_reg_signaling"/>
</dbReference>
<dbReference type="PANTHER" id="PTHR44757:SF2">
    <property type="entry name" value="BIOFILM ARCHITECTURE MAINTENANCE PROTEIN MBAA"/>
    <property type="match status" value="1"/>
</dbReference>
<dbReference type="CDD" id="cd01948">
    <property type="entry name" value="EAL"/>
    <property type="match status" value="1"/>
</dbReference>
<proteinExistence type="predicted"/>
<dbReference type="SMART" id="SM00052">
    <property type="entry name" value="EAL"/>
    <property type="match status" value="1"/>
</dbReference>
<feature type="transmembrane region" description="Helical" evidence="1">
    <location>
        <begin position="48"/>
        <end position="69"/>
    </location>
</feature>
<dbReference type="Pfam" id="PF00990">
    <property type="entry name" value="GGDEF"/>
    <property type="match status" value="1"/>
</dbReference>
<dbReference type="InterPro" id="IPR035919">
    <property type="entry name" value="EAL_sf"/>
</dbReference>
<evidence type="ECO:0000256" key="1">
    <source>
        <dbReference type="SAM" id="Phobius"/>
    </source>
</evidence>
<dbReference type="PROSITE" id="PS50883">
    <property type="entry name" value="EAL"/>
    <property type="match status" value="1"/>
</dbReference>
<evidence type="ECO:0000313" key="5">
    <source>
        <dbReference type="Proteomes" id="UP000182661"/>
    </source>
</evidence>
<dbReference type="SMART" id="SM00267">
    <property type="entry name" value="GGDEF"/>
    <property type="match status" value="1"/>
</dbReference>
<feature type="domain" description="GGDEF" evidence="3">
    <location>
        <begin position="121"/>
        <end position="252"/>
    </location>
</feature>
<dbReference type="Proteomes" id="UP000182661">
    <property type="component" value="Unassembled WGS sequence"/>
</dbReference>
<dbReference type="InterPro" id="IPR000160">
    <property type="entry name" value="GGDEF_dom"/>
</dbReference>